<protein>
    <submittedName>
        <fullName evidence="1">Uncharacterized protein</fullName>
    </submittedName>
</protein>
<reference evidence="2" key="2">
    <citation type="submission" date="2015-01" db="EMBL/GenBank/DDBJ databases">
        <title>Evolutionary Origins and Diversification of the Mycorrhizal Mutualists.</title>
        <authorList>
            <consortium name="DOE Joint Genome Institute"/>
            <consortium name="Mycorrhizal Genomics Consortium"/>
            <person name="Kohler A."/>
            <person name="Kuo A."/>
            <person name="Nagy L.G."/>
            <person name="Floudas D."/>
            <person name="Copeland A."/>
            <person name="Barry K.W."/>
            <person name="Cichocki N."/>
            <person name="Veneault-Fourrey C."/>
            <person name="LaButti K."/>
            <person name="Lindquist E.A."/>
            <person name="Lipzen A."/>
            <person name="Lundell T."/>
            <person name="Morin E."/>
            <person name="Murat C."/>
            <person name="Riley R."/>
            <person name="Ohm R."/>
            <person name="Sun H."/>
            <person name="Tunlid A."/>
            <person name="Henrissat B."/>
            <person name="Grigoriev I.V."/>
            <person name="Hibbett D.S."/>
            <person name="Martin F."/>
        </authorList>
    </citation>
    <scope>NUCLEOTIDE SEQUENCE [LARGE SCALE GENOMIC DNA]</scope>
    <source>
        <strain evidence="2">MUT 4182</strain>
    </source>
</reference>
<dbReference type="EMBL" id="KN822965">
    <property type="protein sequence ID" value="KIO31201.1"/>
    <property type="molecule type" value="Genomic_DNA"/>
</dbReference>
<reference evidence="1 2" key="1">
    <citation type="submission" date="2014-04" db="EMBL/GenBank/DDBJ databases">
        <authorList>
            <consortium name="DOE Joint Genome Institute"/>
            <person name="Kuo A."/>
            <person name="Girlanda M."/>
            <person name="Perotto S."/>
            <person name="Kohler A."/>
            <person name="Nagy L.G."/>
            <person name="Floudas D."/>
            <person name="Copeland A."/>
            <person name="Barry K.W."/>
            <person name="Cichocki N."/>
            <person name="Veneault-Fourrey C."/>
            <person name="LaButti K."/>
            <person name="Lindquist E.A."/>
            <person name="Lipzen A."/>
            <person name="Lundell T."/>
            <person name="Morin E."/>
            <person name="Murat C."/>
            <person name="Sun H."/>
            <person name="Tunlid A."/>
            <person name="Henrissat B."/>
            <person name="Grigoriev I.V."/>
            <person name="Hibbett D.S."/>
            <person name="Martin F."/>
            <person name="Nordberg H.P."/>
            <person name="Cantor M.N."/>
            <person name="Hua S.X."/>
        </authorList>
    </citation>
    <scope>NUCLEOTIDE SEQUENCE [LARGE SCALE GENOMIC DNA]</scope>
    <source>
        <strain evidence="1 2">MUT 4182</strain>
    </source>
</reference>
<evidence type="ECO:0000313" key="1">
    <source>
        <dbReference type="EMBL" id="KIO31201.1"/>
    </source>
</evidence>
<accession>A0A0C3QR94</accession>
<keyword evidence="2" id="KW-1185">Reference proteome</keyword>
<proteinExistence type="predicted"/>
<sequence>MPGLVLSSVFISMPAPGRQRFNTKRPSFAMSETSGDRTVYECPMHSEETLFGIHEGRWSEVGDTERT</sequence>
<dbReference type="OrthoDB" id="10569561at2759"/>
<evidence type="ECO:0000313" key="2">
    <source>
        <dbReference type="Proteomes" id="UP000054248"/>
    </source>
</evidence>
<gene>
    <name evidence="1" type="ORF">M407DRAFT_241900</name>
</gene>
<dbReference type="AlphaFoldDB" id="A0A0C3QR94"/>
<organism evidence="1 2">
    <name type="scientific">Tulasnella calospora MUT 4182</name>
    <dbReference type="NCBI Taxonomy" id="1051891"/>
    <lineage>
        <taxon>Eukaryota</taxon>
        <taxon>Fungi</taxon>
        <taxon>Dikarya</taxon>
        <taxon>Basidiomycota</taxon>
        <taxon>Agaricomycotina</taxon>
        <taxon>Agaricomycetes</taxon>
        <taxon>Cantharellales</taxon>
        <taxon>Tulasnellaceae</taxon>
        <taxon>Tulasnella</taxon>
    </lineage>
</organism>
<name>A0A0C3QR94_9AGAM</name>
<dbReference type="Proteomes" id="UP000054248">
    <property type="component" value="Unassembled WGS sequence"/>
</dbReference>
<dbReference type="HOGENOM" id="CLU_2814315_0_0_1"/>